<dbReference type="GO" id="GO:0046677">
    <property type="term" value="P:response to antibiotic"/>
    <property type="evidence" value="ECO:0007669"/>
    <property type="project" value="InterPro"/>
</dbReference>
<dbReference type="Gene3D" id="3.40.710.10">
    <property type="entry name" value="DD-peptidase/beta-lactamase superfamily"/>
    <property type="match status" value="1"/>
</dbReference>
<dbReference type="PANTHER" id="PTHR35333">
    <property type="entry name" value="BETA-LACTAMASE"/>
    <property type="match status" value="1"/>
</dbReference>
<dbReference type="STRING" id="553311.SAMN05216231_0474"/>
<evidence type="ECO:0000259" key="1">
    <source>
        <dbReference type="Pfam" id="PF13354"/>
    </source>
</evidence>
<gene>
    <name evidence="2" type="ORF">SAMN05216231_0474</name>
</gene>
<dbReference type="InterPro" id="IPR000871">
    <property type="entry name" value="Beta-lactam_class-A"/>
</dbReference>
<evidence type="ECO:0000313" key="2">
    <source>
        <dbReference type="EMBL" id="SDQ11107.1"/>
    </source>
</evidence>
<dbReference type="GO" id="GO:0008800">
    <property type="term" value="F:beta-lactamase activity"/>
    <property type="evidence" value="ECO:0007669"/>
    <property type="project" value="InterPro"/>
</dbReference>
<dbReference type="Proteomes" id="UP000199444">
    <property type="component" value="Unassembled WGS sequence"/>
</dbReference>
<protein>
    <submittedName>
        <fullName evidence="2">Beta-lactamase class A</fullName>
    </submittedName>
</protein>
<accession>A0A1H0Y7J0</accession>
<name>A0A1H0Y7J0_9BACI</name>
<evidence type="ECO:0000313" key="3">
    <source>
        <dbReference type="Proteomes" id="UP000199444"/>
    </source>
</evidence>
<dbReference type="InterPro" id="IPR012338">
    <property type="entry name" value="Beta-lactam/transpept-like"/>
</dbReference>
<dbReference type="PANTHER" id="PTHR35333:SF3">
    <property type="entry name" value="BETA-LACTAMASE-TYPE TRANSPEPTIDASE FOLD CONTAINING PROTEIN"/>
    <property type="match status" value="1"/>
</dbReference>
<sequence length="286" mass="32525">MLTNGVVKYFVKCEIEYKDVKINVNQLQLETGIRTIINKTIDRFSIFIHTDDGEIAINAYEPRKAASLIKIPILIEAFRQLESDQFRSDTLVYIEQDMKVGGAGVINYLTSSNVYSYKNLMELMIIISDNTAANIVLDKVEMYQVNALARHLKCEHTEIQRKFMDIASQSAGLENYTSAYDMYHFLSTIANRSNTISDNSRSQIVEILSNQQFGDKLASYLPFNSDVKLYHKSGELDGVEHDAAILEYQNKRIEAVVMSEGWENNGIGKRHIAEIGNLLIDYIKSN</sequence>
<dbReference type="InterPro" id="IPR045155">
    <property type="entry name" value="Beta-lactam_cat"/>
</dbReference>
<dbReference type="AlphaFoldDB" id="A0A1H0Y7J0"/>
<feature type="domain" description="Beta-lactamase class A catalytic" evidence="1">
    <location>
        <begin position="50"/>
        <end position="258"/>
    </location>
</feature>
<keyword evidence="3" id="KW-1185">Reference proteome</keyword>
<proteinExistence type="predicted"/>
<dbReference type="Pfam" id="PF13354">
    <property type="entry name" value="Beta-lactamase2"/>
    <property type="match status" value="1"/>
</dbReference>
<reference evidence="2 3" key="1">
    <citation type="submission" date="2016-10" db="EMBL/GenBank/DDBJ databases">
        <authorList>
            <person name="de Groot N.N."/>
        </authorList>
    </citation>
    <scope>NUCLEOTIDE SEQUENCE [LARGE SCALE GENOMIC DNA]</scope>
    <source>
        <strain evidence="2 3">CGMCC 1.10449</strain>
    </source>
</reference>
<dbReference type="SUPFAM" id="SSF56601">
    <property type="entry name" value="beta-lactamase/transpeptidase-like"/>
    <property type="match status" value="1"/>
</dbReference>
<dbReference type="GO" id="GO:0030655">
    <property type="term" value="P:beta-lactam antibiotic catabolic process"/>
    <property type="evidence" value="ECO:0007669"/>
    <property type="project" value="InterPro"/>
</dbReference>
<dbReference type="EMBL" id="FNKD01000001">
    <property type="protein sequence ID" value="SDQ11107.1"/>
    <property type="molecule type" value="Genomic_DNA"/>
</dbReference>
<organism evidence="2 3">
    <name type="scientific">Virgibacillus salinus</name>
    <dbReference type="NCBI Taxonomy" id="553311"/>
    <lineage>
        <taxon>Bacteria</taxon>
        <taxon>Bacillati</taxon>
        <taxon>Bacillota</taxon>
        <taxon>Bacilli</taxon>
        <taxon>Bacillales</taxon>
        <taxon>Bacillaceae</taxon>
        <taxon>Virgibacillus</taxon>
    </lineage>
</organism>